<evidence type="ECO:0000313" key="7">
    <source>
        <dbReference type="EnsemblPlants" id="MELO3C023286.2.1"/>
    </source>
</evidence>
<dbReference type="PANTHER" id="PTHR31225">
    <property type="entry name" value="OS04G0344100 PROTEIN-RELATED"/>
    <property type="match status" value="1"/>
</dbReference>
<evidence type="ECO:0000256" key="2">
    <source>
        <dbReference type="ARBA" id="ARBA00022723"/>
    </source>
</evidence>
<keyword evidence="3" id="KW-0460">Magnesium</keyword>
<dbReference type="InterPro" id="IPR005630">
    <property type="entry name" value="Terpene_synthase_metal-bd"/>
</dbReference>
<dbReference type="Pfam" id="PF01397">
    <property type="entry name" value="Terpene_synth"/>
    <property type="match status" value="1"/>
</dbReference>
<dbReference type="CDD" id="cd00684">
    <property type="entry name" value="Terpene_cyclase_plant_C1"/>
    <property type="match status" value="1"/>
</dbReference>
<dbReference type="SUPFAM" id="SSF48576">
    <property type="entry name" value="Terpenoid synthases"/>
    <property type="match status" value="1"/>
</dbReference>
<dbReference type="Gene3D" id="1.50.10.130">
    <property type="entry name" value="Terpene synthase, N-terminal domain"/>
    <property type="match status" value="2"/>
</dbReference>
<evidence type="ECO:0000259" key="6">
    <source>
        <dbReference type="Pfam" id="PF03936"/>
    </source>
</evidence>
<evidence type="ECO:0000259" key="5">
    <source>
        <dbReference type="Pfam" id="PF01397"/>
    </source>
</evidence>
<dbReference type="InterPro" id="IPR036965">
    <property type="entry name" value="Terpene_synth_N_sf"/>
</dbReference>
<organism evidence="7">
    <name type="scientific">Cucumis melo</name>
    <name type="common">Muskmelon</name>
    <dbReference type="NCBI Taxonomy" id="3656"/>
    <lineage>
        <taxon>Eukaryota</taxon>
        <taxon>Viridiplantae</taxon>
        <taxon>Streptophyta</taxon>
        <taxon>Embryophyta</taxon>
        <taxon>Tracheophyta</taxon>
        <taxon>Spermatophyta</taxon>
        <taxon>Magnoliopsida</taxon>
        <taxon>eudicotyledons</taxon>
        <taxon>Gunneridae</taxon>
        <taxon>Pentapetalae</taxon>
        <taxon>rosids</taxon>
        <taxon>fabids</taxon>
        <taxon>Cucurbitales</taxon>
        <taxon>Cucurbitaceae</taxon>
        <taxon>Benincaseae</taxon>
        <taxon>Cucumis</taxon>
    </lineage>
</organism>
<dbReference type="InterPro" id="IPR001906">
    <property type="entry name" value="Terpene_synth_N"/>
</dbReference>
<dbReference type="GO" id="GO:0016102">
    <property type="term" value="P:diterpenoid biosynthetic process"/>
    <property type="evidence" value="ECO:0007669"/>
    <property type="project" value="InterPro"/>
</dbReference>
<dbReference type="InterPro" id="IPR034741">
    <property type="entry name" value="Terpene_cyclase-like_1_C"/>
</dbReference>
<dbReference type="InterPro" id="IPR044814">
    <property type="entry name" value="Terpene_cyclase_plant_C1"/>
</dbReference>
<evidence type="ECO:0000256" key="1">
    <source>
        <dbReference type="ARBA" id="ARBA00001946"/>
    </source>
</evidence>
<dbReference type="EnsemblPlants" id="MELO3C023286.2.1">
    <property type="protein sequence ID" value="MELO3C023286.2.1"/>
    <property type="gene ID" value="MELO3C023286.2"/>
</dbReference>
<evidence type="ECO:0008006" key="8">
    <source>
        <dbReference type="Google" id="ProtNLM"/>
    </source>
</evidence>
<dbReference type="Pfam" id="PF03936">
    <property type="entry name" value="Terpene_synth_C"/>
    <property type="match status" value="1"/>
</dbReference>
<dbReference type="GO" id="GO:0000287">
    <property type="term" value="F:magnesium ion binding"/>
    <property type="evidence" value="ECO:0007669"/>
    <property type="project" value="InterPro"/>
</dbReference>
<comment type="cofactor">
    <cofactor evidence="1">
        <name>Mg(2+)</name>
        <dbReference type="ChEBI" id="CHEBI:18420"/>
    </cofactor>
</comment>
<keyword evidence="2" id="KW-0479">Metal-binding</keyword>
<keyword evidence="4" id="KW-0456">Lyase</keyword>
<proteinExistence type="predicted"/>
<feature type="domain" description="Terpene synthase metal-binding" evidence="6">
    <location>
        <begin position="252"/>
        <end position="490"/>
    </location>
</feature>
<feature type="domain" description="Terpene synthase N-terminal" evidence="5">
    <location>
        <begin position="68"/>
        <end position="182"/>
    </location>
</feature>
<sequence length="562" mass="65939">MLSMALLHYPLSSAFSFHAAALPSTNYQPSFTMLKYVVVERGMCIKASIQTQSGDVIVRQCANYNPPLWKDDFIQSLHNEFRGETYRRRFSQLKEQVQTLLKEESDSLEQLELIDALQKLGISYHFESEIKNILQRISNKSLKEDRKKNSLYATSLEFRLLRQHQFDIYEVKYLNEFIKSSKDELKVEMVEHALKLPLHWRIERLEARWSIDIYERIGTLNPILLEIAKLDFNMVQSIYQEDLKYASSWWRDTELGEKMSFARDQLMENFYWTVGIGFEPELSYFRRMGTKIVTLITMIDDVYDVYGTLDELKLFTTAIQRWDIGAMDQLPEYLKQCFFTLYNSINEIAYEALINHGVDVMQYLKKVWGDLCKSYLIESNWHHSGYKPTLEEYMNNAWISVAGPLMLVHSYIFVSAQISKHELERLTKYEDTIRWSSTIMRLANDLLTPLDEQNIGDVPKSIQCYMNETGTSEKNARVYIKHMVDELWKKLNEYDDEKLVSSQPFVKMPKNLARISQCMYQYGEGDTLDHNKTKESVINKDDAVRSNGNVEPVKIIIRNSEC</sequence>
<accession>A0A9I9DS47</accession>
<dbReference type="InterPro" id="IPR008930">
    <property type="entry name" value="Terpenoid_cyclase/PrenylTrfase"/>
</dbReference>
<dbReference type="SUPFAM" id="SSF48239">
    <property type="entry name" value="Terpenoid cyclases/Protein prenyltransferases"/>
    <property type="match status" value="1"/>
</dbReference>
<evidence type="ECO:0000256" key="3">
    <source>
        <dbReference type="ARBA" id="ARBA00022842"/>
    </source>
</evidence>
<protein>
    <recommendedName>
        <fullName evidence="8">Terpene synthase 10-like</fullName>
    </recommendedName>
</protein>
<reference evidence="7" key="1">
    <citation type="submission" date="2023-03" db="UniProtKB">
        <authorList>
            <consortium name="EnsemblPlants"/>
        </authorList>
    </citation>
    <scope>IDENTIFICATION</scope>
</reference>
<name>A0A9I9DS47_CUCME</name>
<dbReference type="Gene3D" id="1.10.600.10">
    <property type="entry name" value="Farnesyl Diphosphate Synthase"/>
    <property type="match status" value="2"/>
</dbReference>
<dbReference type="InterPro" id="IPR008949">
    <property type="entry name" value="Isoprenoid_synthase_dom_sf"/>
</dbReference>
<evidence type="ECO:0000256" key="4">
    <source>
        <dbReference type="ARBA" id="ARBA00023239"/>
    </source>
</evidence>
<dbReference type="AlphaFoldDB" id="A0A9I9DS47"/>
<dbReference type="GO" id="GO:0010333">
    <property type="term" value="F:terpene synthase activity"/>
    <property type="evidence" value="ECO:0007669"/>
    <property type="project" value="InterPro"/>
</dbReference>
<dbReference type="SFLD" id="SFLDG01019">
    <property type="entry name" value="Terpene_Cyclase_Like_1_C_Termi"/>
    <property type="match status" value="1"/>
</dbReference>
<dbReference type="PANTHER" id="PTHR31225:SF244">
    <property type="entry name" value="1,8-CINEOLE SYNTHASE 1, CHLOROPLASTIC-RELATED"/>
    <property type="match status" value="1"/>
</dbReference>
<dbReference type="SFLD" id="SFLDS00005">
    <property type="entry name" value="Isoprenoid_Synthase_Type_I"/>
    <property type="match status" value="1"/>
</dbReference>
<dbReference type="Gramene" id="MELO3C023286.2.1">
    <property type="protein sequence ID" value="MELO3C023286.2.1"/>
    <property type="gene ID" value="MELO3C023286.2"/>
</dbReference>
<dbReference type="FunFam" id="1.10.600.10:FF:000007">
    <property type="entry name" value="Isoprene synthase, chloroplastic"/>
    <property type="match status" value="1"/>
</dbReference>
<dbReference type="InterPro" id="IPR050148">
    <property type="entry name" value="Terpene_synthase-like"/>
</dbReference>